<organism evidence="2 3">
    <name type="scientific">Nocardiopsis sediminis</name>
    <dbReference type="NCBI Taxonomy" id="1778267"/>
    <lineage>
        <taxon>Bacteria</taxon>
        <taxon>Bacillati</taxon>
        <taxon>Actinomycetota</taxon>
        <taxon>Actinomycetes</taxon>
        <taxon>Streptosporangiales</taxon>
        <taxon>Nocardiopsidaceae</taxon>
        <taxon>Nocardiopsis</taxon>
    </lineage>
</organism>
<reference evidence="3" key="1">
    <citation type="journal article" date="2019" name="Int. J. Syst. Evol. Microbiol.">
        <title>The Global Catalogue of Microorganisms (GCM) 10K type strain sequencing project: providing services to taxonomists for standard genome sequencing and annotation.</title>
        <authorList>
            <consortium name="The Broad Institute Genomics Platform"/>
            <consortium name="The Broad Institute Genome Sequencing Center for Infectious Disease"/>
            <person name="Wu L."/>
            <person name="Ma J."/>
        </authorList>
    </citation>
    <scope>NUCLEOTIDE SEQUENCE [LARGE SCALE GENOMIC DNA]</scope>
    <source>
        <strain evidence="3">TBRC 1826</strain>
    </source>
</reference>
<keyword evidence="3" id="KW-1185">Reference proteome</keyword>
<dbReference type="EMBL" id="JBHSBH010000003">
    <property type="protein sequence ID" value="MFC3995024.1"/>
    <property type="molecule type" value="Genomic_DNA"/>
</dbReference>
<accession>A0ABV8FI65</accession>
<evidence type="ECO:0000313" key="2">
    <source>
        <dbReference type="EMBL" id="MFC3995024.1"/>
    </source>
</evidence>
<dbReference type="InterPro" id="IPR011726">
    <property type="entry name" value="KdpF"/>
</dbReference>
<sequence length="32" mass="3325">MSAVAVLDLIGLAVAAALLVYLVIALVLPERF</sequence>
<dbReference type="RefSeq" id="WP_378529861.1">
    <property type="nucleotide sequence ID" value="NZ_JBHSBH010000003.1"/>
</dbReference>
<gene>
    <name evidence="2" type="ORF">ACFOVU_03805</name>
</gene>
<proteinExistence type="predicted"/>
<comment type="caution">
    <text evidence="2">The sequence shown here is derived from an EMBL/GenBank/DDBJ whole genome shotgun (WGS) entry which is preliminary data.</text>
</comment>
<dbReference type="Proteomes" id="UP001595847">
    <property type="component" value="Unassembled WGS sequence"/>
</dbReference>
<name>A0ABV8FI65_9ACTN</name>
<keyword evidence="1" id="KW-1133">Transmembrane helix</keyword>
<dbReference type="Pfam" id="PF09604">
    <property type="entry name" value="Potass_KdpF"/>
    <property type="match status" value="1"/>
</dbReference>
<feature type="transmembrane region" description="Helical" evidence="1">
    <location>
        <begin position="6"/>
        <end position="28"/>
    </location>
</feature>
<evidence type="ECO:0000313" key="3">
    <source>
        <dbReference type="Proteomes" id="UP001595847"/>
    </source>
</evidence>
<keyword evidence="1" id="KW-0812">Transmembrane</keyword>
<evidence type="ECO:0000256" key="1">
    <source>
        <dbReference type="SAM" id="Phobius"/>
    </source>
</evidence>
<keyword evidence="1" id="KW-0472">Membrane</keyword>
<protein>
    <submittedName>
        <fullName evidence="2">Potassium-transporting ATPase subunit F</fullName>
    </submittedName>
</protein>